<dbReference type="SUPFAM" id="SSF55608">
    <property type="entry name" value="Homing endonucleases"/>
    <property type="match status" value="2"/>
</dbReference>
<dbReference type="Gene3D" id="3.10.28.10">
    <property type="entry name" value="Homing endonucleases"/>
    <property type="match status" value="2"/>
</dbReference>
<gene>
    <name evidence="2" type="primary">orf315</name>
</gene>
<name>A0A142BYC8_SCHDU</name>
<dbReference type="EMBL" id="KU167098">
    <property type="protein sequence ID" value="AMP43420.1"/>
    <property type="molecule type" value="Genomic_DNA"/>
</dbReference>
<keyword evidence="2" id="KW-0540">Nuclease</keyword>
<dbReference type="InterPro" id="IPR027434">
    <property type="entry name" value="Homing_endonucl"/>
</dbReference>
<dbReference type="PANTHER" id="PTHR36181">
    <property type="entry name" value="INTRON-ENCODED ENDONUCLEASE AI3-RELATED"/>
    <property type="match status" value="1"/>
</dbReference>
<proteinExistence type="predicted"/>
<keyword evidence="2" id="KW-0378">Hydrolase</keyword>
<dbReference type="GO" id="GO:0005739">
    <property type="term" value="C:mitochondrion"/>
    <property type="evidence" value="ECO:0007669"/>
    <property type="project" value="UniProtKB-ARBA"/>
</dbReference>
<geneLocation type="plastid" evidence="2"/>
<dbReference type="GeneID" id="27210040"/>
<dbReference type="AlphaFoldDB" id="A0A142BYC8"/>
<dbReference type="InterPro" id="IPR004860">
    <property type="entry name" value="LAGLIDADG_dom"/>
</dbReference>
<accession>A0A142BYC8</accession>
<evidence type="ECO:0000313" key="2">
    <source>
        <dbReference type="EMBL" id="AMP43420.1"/>
    </source>
</evidence>
<keyword evidence="2" id="KW-0934">Plastid</keyword>
<keyword evidence="2" id="KW-0255">Endonuclease</keyword>
<dbReference type="InterPro" id="IPR051289">
    <property type="entry name" value="LAGLIDADG_Endonuclease"/>
</dbReference>
<dbReference type="PANTHER" id="PTHR36181:SF4">
    <property type="entry name" value="LAGLIDADG ENDONUCLEASE"/>
    <property type="match status" value="1"/>
</dbReference>
<dbReference type="Pfam" id="PF00961">
    <property type="entry name" value="LAGLIDADG_1"/>
    <property type="match status" value="1"/>
</dbReference>
<dbReference type="GO" id="GO:0004519">
    <property type="term" value="F:endonuclease activity"/>
    <property type="evidence" value="ECO:0007669"/>
    <property type="project" value="UniProtKB-KW"/>
</dbReference>
<protein>
    <submittedName>
        <fullName evidence="2">Putative LAGLIDADG homing endonuclease</fullName>
    </submittedName>
</protein>
<sequence length="315" mass="37857">MKFNFENYNKFAMPKHKNEINKDFLTWLIGFFEGDGYITEWYEKGRYRLRIGIGQKDPCLLYKLRSEIGFGRITYRASKLIKNNEKNEFWDYHIEDILNLSRFISLLNGNLVLDKRKDQFHKMLINWNRAHPDQSVDFIQKTITFDLSDGWLSGFSEAEAGFDGNWTRDFRNQTYADGSQRYAIKLKFYLTQKLSSNDQFLYYVANLFDVLKPRIYTLQNVRYNDDSNEHFIFSRLELSTSKSHDKLLQYFTNFPLKGHRRFQYQRFKILRRRQLIRGSCIPSEKVAKRTARLLISFVNSRKTRELQKGQWLIEE</sequence>
<reference evidence="2" key="1">
    <citation type="journal article" date="2016" name="PLoS ONE">
        <title>Distinctive Architecture of the Chloroplast Genome in the Chlorodendrophycean Green Algae Scherffelia dubia and Tetraselmis sp. CCMP 881.</title>
        <authorList>
            <person name="Turmel M."/>
            <person name="de Cambiaire J.C."/>
            <person name="Otis C."/>
            <person name="Lemieux C."/>
        </authorList>
    </citation>
    <scope>NUCLEOTIDE SEQUENCE</scope>
</reference>
<organism evidence="2">
    <name type="scientific">Scherffelia dubia</name>
    <name type="common">Green alga</name>
    <name type="synonym">Chlamydomonas dubia</name>
    <dbReference type="NCBI Taxonomy" id="3190"/>
    <lineage>
        <taxon>Eukaryota</taxon>
        <taxon>Viridiplantae</taxon>
        <taxon>Chlorophyta</taxon>
        <taxon>core chlorophytes</taxon>
        <taxon>Chlorodendrophyceae</taxon>
        <taxon>Chlorodendrales</taxon>
        <taxon>Chlorodendraceae</taxon>
        <taxon>Scherffelia</taxon>
    </lineage>
</organism>
<evidence type="ECO:0000259" key="1">
    <source>
        <dbReference type="Pfam" id="PF00961"/>
    </source>
</evidence>
<dbReference type="RefSeq" id="YP_009241514.1">
    <property type="nucleotide sequence ID" value="NC_029807.1"/>
</dbReference>
<feature type="domain" description="Homing endonuclease LAGLIDADG" evidence="1">
    <location>
        <begin position="152"/>
        <end position="268"/>
    </location>
</feature>